<feature type="region of interest" description="Disordered" evidence="1">
    <location>
        <begin position="593"/>
        <end position="629"/>
    </location>
</feature>
<protein>
    <submittedName>
        <fullName evidence="2">Uncharacterized protein</fullName>
    </submittedName>
</protein>
<organism evidence="2 3">
    <name type="scientific">Lunasporangiospora selenospora</name>
    <dbReference type="NCBI Taxonomy" id="979761"/>
    <lineage>
        <taxon>Eukaryota</taxon>
        <taxon>Fungi</taxon>
        <taxon>Fungi incertae sedis</taxon>
        <taxon>Mucoromycota</taxon>
        <taxon>Mortierellomycotina</taxon>
        <taxon>Mortierellomycetes</taxon>
        <taxon>Mortierellales</taxon>
        <taxon>Mortierellaceae</taxon>
        <taxon>Lunasporangiospora</taxon>
    </lineage>
</organism>
<feature type="compositionally biased region" description="Gly residues" evidence="1">
    <location>
        <begin position="445"/>
        <end position="460"/>
    </location>
</feature>
<gene>
    <name evidence="2" type="ORF">BGW38_005819</name>
</gene>
<accession>A0A9P6KIQ2</accession>
<dbReference type="AlphaFoldDB" id="A0A9P6KIQ2"/>
<evidence type="ECO:0000256" key="1">
    <source>
        <dbReference type="SAM" id="MobiDB-lite"/>
    </source>
</evidence>
<feature type="region of interest" description="Disordered" evidence="1">
    <location>
        <begin position="207"/>
        <end position="252"/>
    </location>
</feature>
<comment type="caution">
    <text evidence="2">The sequence shown here is derived from an EMBL/GenBank/DDBJ whole genome shotgun (WGS) entry which is preliminary data.</text>
</comment>
<evidence type="ECO:0000313" key="2">
    <source>
        <dbReference type="EMBL" id="KAF9586388.1"/>
    </source>
</evidence>
<feature type="region of interest" description="Disordered" evidence="1">
    <location>
        <begin position="653"/>
        <end position="740"/>
    </location>
</feature>
<feature type="compositionally biased region" description="Polar residues" evidence="1">
    <location>
        <begin position="346"/>
        <end position="356"/>
    </location>
</feature>
<evidence type="ECO:0000313" key="3">
    <source>
        <dbReference type="Proteomes" id="UP000780801"/>
    </source>
</evidence>
<feature type="compositionally biased region" description="Basic and acidic residues" evidence="1">
    <location>
        <begin position="683"/>
        <end position="701"/>
    </location>
</feature>
<feature type="compositionally biased region" description="Low complexity" evidence="1">
    <location>
        <begin position="208"/>
        <end position="226"/>
    </location>
</feature>
<feature type="region of interest" description="Disordered" evidence="1">
    <location>
        <begin position="320"/>
        <end position="365"/>
    </location>
</feature>
<dbReference type="OrthoDB" id="2389814at2759"/>
<feature type="compositionally biased region" description="Low complexity" evidence="1">
    <location>
        <begin position="711"/>
        <end position="728"/>
    </location>
</feature>
<feature type="compositionally biased region" description="Low complexity" evidence="1">
    <location>
        <begin position="154"/>
        <end position="173"/>
    </location>
</feature>
<name>A0A9P6KIQ2_9FUNG</name>
<dbReference type="Proteomes" id="UP000780801">
    <property type="component" value="Unassembled WGS sequence"/>
</dbReference>
<sequence length="808" mass="87770">MTVSMDKKRARSQDSGPFHVRKRVAGELMAFEFESLSLSNVNNGALIQHIEDGTLLYRLRAPIQLLNQAGISHHPDHDNSLHHAVHQALDQDSHALVVGASHSHEADNISRAGGQTESQIDSPLLQHQHQQPQQHQQRVFVGQGQHPLATEIVSAPPSCSASPLSTRSSLFSPLSPPLSPQVLTASPLTININHNMSLGLEANSVLSQQHQQLHQQHQQLQPPQHLATVAGAESHGRSGMGASEEHDPGTGVKIVNMRQRKWNSAEKQWQEWHEVCAATHSQDLGNGTDPGMQRSESHHGALSIGSSTIIEHDPSLDNVQHFSGQYSIPNGSSSPSLSGAASMDSIQDSTHLGRQQSMHDSDRHGKLVSRAPELWDLISQEANPNPSQTQQLYLHQRGAPVYGVGNRLRSFSEANAYLYTQQHPHHAQHYDGDSHAFSSHFFHGHGPGSISGSIGGGQGSSKGNRQENGTTLWRNEGSVFMQPLDASFQEEDSIVTTNAKAHHRHRPMGHPQRHHSDHGYSYYDHGDLDFDADSVNLLQSGKSPASLYSLSHIHGNRSSQTDSGSSGDARGVDNRLTQHWLATLEMTALNGSSSIESASNNRGGSSQHGRFGPGVLGSISSPSSPLMGSRQVESEEMMRSWNHRLFQMQSGCHHINGPVAGPSSGAGDIEGYPRSSQGLYHGHAQESELTAKHEKQLQSHHEHSHTHGQHQARFSPSLSHSPSALHSRSTFHQQHQNSHEDVAMGEDPMLVKATGAMSTSTRSSSPSPCLSMAPTVSRPLSISFSQLSGGASMLGDLTEHEHDDDMEL</sequence>
<feature type="compositionally biased region" description="Low complexity" evidence="1">
    <location>
        <begin position="616"/>
        <end position="629"/>
    </location>
</feature>
<keyword evidence="3" id="KW-1185">Reference proteome</keyword>
<feature type="region of interest" description="Disordered" evidence="1">
    <location>
        <begin position="425"/>
        <end position="470"/>
    </location>
</feature>
<reference evidence="2" key="1">
    <citation type="journal article" date="2020" name="Fungal Divers.">
        <title>Resolving the Mortierellaceae phylogeny through synthesis of multi-gene phylogenetics and phylogenomics.</title>
        <authorList>
            <person name="Vandepol N."/>
            <person name="Liber J."/>
            <person name="Desiro A."/>
            <person name="Na H."/>
            <person name="Kennedy M."/>
            <person name="Barry K."/>
            <person name="Grigoriev I.V."/>
            <person name="Miller A.N."/>
            <person name="O'Donnell K."/>
            <person name="Stajich J.E."/>
            <person name="Bonito G."/>
        </authorList>
    </citation>
    <scope>NUCLEOTIDE SEQUENCE</scope>
    <source>
        <strain evidence="2">KOD1015</strain>
    </source>
</reference>
<feature type="region of interest" description="Disordered" evidence="1">
    <location>
        <begin position="153"/>
        <end position="182"/>
    </location>
</feature>
<feature type="compositionally biased region" description="Low complexity" evidence="1">
    <location>
        <begin position="327"/>
        <end position="345"/>
    </location>
</feature>
<feature type="compositionally biased region" description="Polar residues" evidence="1">
    <location>
        <begin position="593"/>
        <end position="608"/>
    </location>
</feature>
<feature type="region of interest" description="Disordered" evidence="1">
    <location>
        <begin position="281"/>
        <end position="301"/>
    </location>
</feature>
<dbReference type="EMBL" id="JAABOA010000037">
    <property type="protein sequence ID" value="KAF9586388.1"/>
    <property type="molecule type" value="Genomic_DNA"/>
</dbReference>
<proteinExistence type="predicted"/>